<dbReference type="OrthoDB" id="1741133at2759"/>
<comment type="caution">
    <text evidence="2">The sequence shown here is derived from an EMBL/GenBank/DDBJ whole genome shotgun (WGS) entry which is preliminary data.</text>
</comment>
<proteinExistence type="predicted"/>
<reference evidence="2 3" key="1">
    <citation type="journal article" date="2021" name="Plant Biotechnol. J.">
        <title>Multi-omics assisted identification of the key and species-specific regulatory components of drought-tolerant mechanisms in Gossypium stocksii.</title>
        <authorList>
            <person name="Yu D."/>
            <person name="Ke L."/>
            <person name="Zhang D."/>
            <person name="Wu Y."/>
            <person name="Sun Y."/>
            <person name="Mei J."/>
            <person name="Sun J."/>
            <person name="Sun Y."/>
        </authorList>
    </citation>
    <scope>NUCLEOTIDE SEQUENCE [LARGE SCALE GENOMIC DNA]</scope>
    <source>
        <strain evidence="3">cv. E1</strain>
        <tissue evidence="2">Leaf</tissue>
    </source>
</reference>
<evidence type="ECO:0000313" key="3">
    <source>
        <dbReference type="Proteomes" id="UP000828251"/>
    </source>
</evidence>
<dbReference type="Proteomes" id="UP000828251">
    <property type="component" value="Unassembled WGS sequence"/>
</dbReference>
<feature type="chain" id="PRO_5039543757" evidence="1">
    <location>
        <begin position="27"/>
        <end position="96"/>
    </location>
</feature>
<keyword evidence="1" id="KW-0732">Signal</keyword>
<dbReference type="AlphaFoldDB" id="A0A9D3USW1"/>
<evidence type="ECO:0000256" key="1">
    <source>
        <dbReference type="SAM" id="SignalP"/>
    </source>
</evidence>
<dbReference type="EMBL" id="JAIQCV010000010">
    <property type="protein sequence ID" value="KAH1056817.1"/>
    <property type="molecule type" value="Genomic_DNA"/>
</dbReference>
<sequence length="96" mass="10949">MVKVNYDASYLLALVALELQQWQVSAQVFAPFGRVGEAITLWLGVSLGKDRLVNLSGFDLDVLRPLKLLLPFEKKSFSFCIPRDRWDKEFFKLQGG</sequence>
<accession>A0A9D3USW1</accession>
<protein>
    <submittedName>
        <fullName evidence="2">Uncharacterized protein</fullName>
    </submittedName>
</protein>
<evidence type="ECO:0000313" key="2">
    <source>
        <dbReference type="EMBL" id="KAH1056817.1"/>
    </source>
</evidence>
<keyword evidence="3" id="KW-1185">Reference proteome</keyword>
<feature type="signal peptide" evidence="1">
    <location>
        <begin position="1"/>
        <end position="26"/>
    </location>
</feature>
<name>A0A9D3USW1_9ROSI</name>
<gene>
    <name evidence="2" type="ORF">J1N35_034882</name>
</gene>
<organism evidence="2 3">
    <name type="scientific">Gossypium stocksii</name>
    <dbReference type="NCBI Taxonomy" id="47602"/>
    <lineage>
        <taxon>Eukaryota</taxon>
        <taxon>Viridiplantae</taxon>
        <taxon>Streptophyta</taxon>
        <taxon>Embryophyta</taxon>
        <taxon>Tracheophyta</taxon>
        <taxon>Spermatophyta</taxon>
        <taxon>Magnoliopsida</taxon>
        <taxon>eudicotyledons</taxon>
        <taxon>Gunneridae</taxon>
        <taxon>Pentapetalae</taxon>
        <taxon>rosids</taxon>
        <taxon>malvids</taxon>
        <taxon>Malvales</taxon>
        <taxon>Malvaceae</taxon>
        <taxon>Malvoideae</taxon>
        <taxon>Gossypium</taxon>
    </lineage>
</organism>